<dbReference type="SUPFAM" id="SSF161098">
    <property type="entry name" value="MetI-like"/>
    <property type="match status" value="1"/>
</dbReference>
<protein>
    <submittedName>
        <fullName evidence="10">Carbohydrate ABC transporter permease</fullName>
    </submittedName>
</protein>
<keyword evidence="5 7" id="KW-1133">Transmembrane helix</keyword>
<feature type="compositionally biased region" description="Polar residues" evidence="8">
    <location>
        <begin position="1"/>
        <end position="12"/>
    </location>
</feature>
<feature type="domain" description="ABC transmembrane type-1" evidence="9">
    <location>
        <begin position="86"/>
        <end position="278"/>
    </location>
</feature>
<dbReference type="CDD" id="cd06261">
    <property type="entry name" value="TM_PBP2"/>
    <property type="match status" value="1"/>
</dbReference>
<evidence type="ECO:0000256" key="4">
    <source>
        <dbReference type="ARBA" id="ARBA00022692"/>
    </source>
</evidence>
<organism evidence="10 11">
    <name type="scientific">Lactiplantibacillus daoliensis</name>
    <dbReference type="NCBI Taxonomy" id="2559916"/>
    <lineage>
        <taxon>Bacteria</taxon>
        <taxon>Bacillati</taxon>
        <taxon>Bacillota</taxon>
        <taxon>Bacilli</taxon>
        <taxon>Lactobacillales</taxon>
        <taxon>Lactobacillaceae</taxon>
        <taxon>Lactiplantibacillus</taxon>
    </lineage>
</organism>
<feature type="region of interest" description="Disordered" evidence="8">
    <location>
        <begin position="1"/>
        <end position="21"/>
    </location>
</feature>
<sequence length="292" mass="33680">MQANADLNNNTPAPRKSKKRKKKVNWTLTSVMMVLAIFAILGPLYITIVIALKDPSQMSNVLSLPKQIHWENFKNAWQMTNFPKMFLNTLFITVVNVIFTIFTNSMAAYVITRYRLKNKFFNMMYYYFISAMFIPFNVIMLPLVKEVSAFHMDNIIGITFLYIVFGLPQNIFLYSGFVKEIPTALEEAAEMDGAKPMQIFFKVIFPLMKPMHATVAILSFMWTWNDFLMPLVLLSNPDQQTLQLAQYVFQGQFSTQYNLAFASYVLVLLPVLIMYVFFQKYIIAGVTSGSVK</sequence>
<evidence type="ECO:0000256" key="1">
    <source>
        <dbReference type="ARBA" id="ARBA00004651"/>
    </source>
</evidence>
<dbReference type="Proteomes" id="UP001596227">
    <property type="component" value="Unassembled WGS sequence"/>
</dbReference>
<evidence type="ECO:0000256" key="2">
    <source>
        <dbReference type="ARBA" id="ARBA00022448"/>
    </source>
</evidence>
<dbReference type="InterPro" id="IPR035906">
    <property type="entry name" value="MetI-like_sf"/>
</dbReference>
<comment type="caution">
    <text evidence="10">The sequence shown here is derived from an EMBL/GenBank/DDBJ whole genome shotgun (WGS) entry which is preliminary data.</text>
</comment>
<gene>
    <name evidence="10" type="ORF">ACFQH1_10405</name>
</gene>
<feature type="transmembrane region" description="Helical" evidence="7">
    <location>
        <begin position="24"/>
        <end position="52"/>
    </location>
</feature>
<proteinExistence type="inferred from homology"/>
<accession>A0ABW1UHS2</accession>
<evidence type="ECO:0000259" key="9">
    <source>
        <dbReference type="PROSITE" id="PS50928"/>
    </source>
</evidence>
<dbReference type="Gene3D" id="1.10.3720.10">
    <property type="entry name" value="MetI-like"/>
    <property type="match status" value="1"/>
</dbReference>
<dbReference type="RefSeq" id="WP_137608036.1">
    <property type="nucleotide sequence ID" value="NZ_BJDH01000010.1"/>
</dbReference>
<dbReference type="PROSITE" id="PS50928">
    <property type="entry name" value="ABC_TM1"/>
    <property type="match status" value="1"/>
</dbReference>
<comment type="subcellular location">
    <subcellularLocation>
        <location evidence="1 7">Cell membrane</location>
        <topology evidence="1 7">Multi-pass membrane protein</topology>
    </subcellularLocation>
</comment>
<dbReference type="InterPro" id="IPR000515">
    <property type="entry name" value="MetI-like"/>
</dbReference>
<evidence type="ECO:0000256" key="6">
    <source>
        <dbReference type="ARBA" id="ARBA00023136"/>
    </source>
</evidence>
<dbReference type="Pfam" id="PF00528">
    <property type="entry name" value="BPD_transp_1"/>
    <property type="match status" value="1"/>
</dbReference>
<keyword evidence="11" id="KW-1185">Reference proteome</keyword>
<feature type="transmembrane region" description="Helical" evidence="7">
    <location>
        <begin position="85"/>
        <end position="112"/>
    </location>
</feature>
<evidence type="ECO:0000256" key="3">
    <source>
        <dbReference type="ARBA" id="ARBA00022475"/>
    </source>
</evidence>
<evidence type="ECO:0000313" key="11">
    <source>
        <dbReference type="Proteomes" id="UP001596227"/>
    </source>
</evidence>
<evidence type="ECO:0000256" key="8">
    <source>
        <dbReference type="SAM" id="MobiDB-lite"/>
    </source>
</evidence>
<feature type="transmembrane region" description="Helical" evidence="7">
    <location>
        <begin position="199"/>
        <end position="224"/>
    </location>
</feature>
<keyword evidence="2 7" id="KW-0813">Transport</keyword>
<comment type="similarity">
    <text evidence="7">Belongs to the binding-protein-dependent transport system permease family.</text>
</comment>
<dbReference type="PANTHER" id="PTHR43744">
    <property type="entry name" value="ABC TRANSPORTER PERMEASE PROTEIN MG189-RELATED-RELATED"/>
    <property type="match status" value="1"/>
</dbReference>
<name>A0ABW1UHS2_9LACO</name>
<keyword evidence="6 7" id="KW-0472">Membrane</keyword>
<feature type="transmembrane region" description="Helical" evidence="7">
    <location>
        <begin position="259"/>
        <end position="278"/>
    </location>
</feature>
<feature type="transmembrane region" description="Helical" evidence="7">
    <location>
        <begin position="124"/>
        <end position="143"/>
    </location>
</feature>
<evidence type="ECO:0000256" key="7">
    <source>
        <dbReference type="RuleBase" id="RU363032"/>
    </source>
</evidence>
<dbReference type="PANTHER" id="PTHR43744:SF12">
    <property type="entry name" value="ABC TRANSPORTER PERMEASE PROTEIN MG189-RELATED"/>
    <property type="match status" value="1"/>
</dbReference>
<feature type="transmembrane region" description="Helical" evidence="7">
    <location>
        <begin position="155"/>
        <end position="178"/>
    </location>
</feature>
<evidence type="ECO:0000256" key="5">
    <source>
        <dbReference type="ARBA" id="ARBA00022989"/>
    </source>
</evidence>
<keyword evidence="3" id="KW-1003">Cell membrane</keyword>
<evidence type="ECO:0000313" key="10">
    <source>
        <dbReference type="EMBL" id="MFC6295610.1"/>
    </source>
</evidence>
<reference evidence="11" key="1">
    <citation type="journal article" date="2019" name="Int. J. Syst. Evol. Microbiol.">
        <title>The Global Catalogue of Microorganisms (GCM) 10K type strain sequencing project: providing services to taxonomists for standard genome sequencing and annotation.</title>
        <authorList>
            <consortium name="The Broad Institute Genomics Platform"/>
            <consortium name="The Broad Institute Genome Sequencing Center for Infectious Disease"/>
            <person name="Wu L."/>
            <person name="Ma J."/>
        </authorList>
    </citation>
    <scope>NUCLEOTIDE SEQUENCE [LARGE SCALE GENOMIC DNA]</scope>
    <source>
        <strain evidence="11">CCM 8934</strain>
    </source>
</reference>
<dbReference type="EMBL" id="JBHSSB010000030">
    <property type="protein sequence ID" value="MFC6295610.1"/>
    <property type="molecule type" value="Genomic_DNA"/>
</dbReference>
<keyword evidence="4 7" id="KW-0812">Transmembrane</keyword>